<name>A0A4R8ZTZ3_9MICO</name>
<protein>
    <recommendedName>
        <fullName evidence="4">Ribbon-helix-helix protein, CopG family</fullName>
    </recommendedName>
</protein>
<comment type="caution">
    <text evidence="2">The sequence shown here is derived from an EMBL/GenBank/DDBJ whole genome shotgun (WGS) entry which is preliminary data.</text>
</comment>
<sequence length="118" mass="12338">MSDPDYSDIAQRLGDPLGALPEPRNVRTGAAAAAAGRALLIGEYGSEDALTDALRPGRPRIGTSAAARGSSPTVRGRISDADFAALKELGERTGKNQSELVRESVHRLLAAEGMLPSR</sequence>
<proteinExistence type="predicted"/>
<reference evidence="2 3" key="1">
    <citation type="submission" date="2019-03" db="EMBL/GenBank/DDBJ databases">
        <title>Genomics of glacier-inhabiting Cryobacterium strains.</title>
        <authorList>
            <person name="Liu Q."/>
            <person name="Xin Y.-H."/>
        </authorList>
    </citation>
    <scope>NUCLEOTIDE SEQUENCE [LARGE SCALE GENOMIC DNA]</scope>
    <source>
        <strain evidence="2 3">Hh14</strain>
    </source>
</reference>
<dbReference type="AlphaFoldDB" id="A0A4R8ZTZ3"/>
<gene>
    <name evidence="2" type="ORF">E3T55_18850</name>
</gene>
<dbReference type="GO" id="GO:0006355">
    <property type="term" value="P:regulation of DNA-templated transcription"/>
    <property type="evidence" value="ECO:0007669"/>
    <property type="project" value="InterPro"/>
</dbReference>
<organism evidence="2 3">
    <name type="scientific">Cryobacterium frigoriphilum</name>
    <dbReference type="NCBI Taxonomy" id="1259150"/>
    <lineage>
        <taxon>Bacteria</taxon>
        <taxon>Bacillati</taxon>
        <taxon>Actinomycetota</taxon>
        <taxon>Actinomycetes</taxon>
        <taxon>Micrococcales</taxon>
        <taxon>Microbacteriaceae</taxon>
        <taxon>Cryobacterium</taxon>
    </lineage>
</organism>
<dbReference type="Proteomes" id="UP000297447">
    <property type="component" value="Unassembled WGS sequence"/>
</dbReference>
<dbReference type="OrthoDB" id="5123581at2"/>
<keyword evidence="3" id="KW-1185">Reference proteome</keyword>
<feature type="region of interest" description="Disordered" evidence="1">
    <location>
        <begin position="53"/>
        <end position="74"/>
    </location>
</feature>
<dbReference type="RefSeq" id="WP_134521077.1">
    <property type="nucleotide sequence ID" value="NZ_SOHE01000085.1"/>
</dbReference>
<evidence type="ECO:0000313" key="2">
    <source>
        <dbReference type="EMBL" id="TFD45391.1"/>
    </source>
</evidence>
<dbReference type="EMBL" id="SOHE01000085">
    <property type="protein sequence ID" value="TFD45391.1"/>
    <property type="molecule type" value="Genomic_DNA"/>
</dbReference>
<accession>A0A4R8ZTZ3</accession>
<evidence type="ECO:0000256" key="1">
    <source>
        <dbReference type="SAM" id="MobiDB-lite"/>
    </source>
</evidence>
<feature type="region of interest" description="Disordered" evidence="1">
    <location>
        <begin position="1"/>
        <end position="23"/>
    </location>
</feature>
<evidence type="ECO:0008006" key="4">
    <source>
        <dbReference type="Google" id="ProtNLM"/>
    </source>
</evidence>
<evidence type="ECO:0000313" key="3">
    <source>
        <dbReference type="Proteomes" id="UP000297447"/>
    </source>
</evidence>